<evidence type="ECO:0000259" key="14">
    <source>
        <dbReference type="PROSITE" id="PS51371"/>
    </source>
</evidence>
<dbReference type="Proteomes" id="UP000618445">
    <property type="component" value="Unassembled WGS sequence"/>
</dbReference>
<dbReference type="SUPFAM" id="SSF47384">
    <property type="entry name" value="Homodimeric domain of signal transducing histidine kinase"/>
    <property type="match status" value="1"/>
</dbReference>
<evidence type="ECO:0000256" key="4">
    <source>
        <dbReference type="ARBA" id="ARBA00022679"/>
    </source>
</evidence>
<dbReference type="Gene3D" id="1.10.287.130">
    <property type="match status" value="1"/>
</dbReference>
<dbReference type="CDD" id="cd17546">
    <property type="entry name" value="REC_hyHK_CKI1_RcsC-like"/>
    <property type="match status" value="1"/>
</dbReference>
<dbReference type="Pfam" id="PF00512">
    <property type="entry name" value="HisKA"/>
    <property type="match status" value="1"/>
</dbReference>
<dbReference type="Gene3D" id="3.30.565.10">
    <property type="entry name" value="Histidine kinase-like ATPase, C-terminal domain"/>
    <property type="match status" value="1"/>
</dbReference>
<dbReference type="PROSITE" id="PS51371">
    <property type="entry name" value="CBS"/>
    <property type="match status" value="4"/>
</dbReference>
<dbReference type="CDD" id="cd17774">
    <property type="entry name" value="CBS_two-component_sensor_histidine_kinase_repeat2"/>
    <property type="match status" value="1"/>
</dbReference>
<dbReference type="PANTHER" id="PTHR43047">
    <property type="entry name" value="TWO-COMPONENT HISTIDINE PROTEIN KINASE"/>
    <property type="match status" value="1"/>
</dbReference>
<dbReference type="PROSITE" id="PS50110">
    <property type="entry name" value="RESPONSE_REGULATORY"/>
    <property type="match status" value="1"/>
</dbReference>
<evidence type="ECO:0000259" key="13">
    <source>
        <dbReference type="PROSITE" id="PS50113"/>
    </source>
</evidence>
<keyword evidence="9" id="KW-0175">Coiled coil</keyword>
<dbReference type="InterPro" id="IPR046342">
    <property type="entry name" value="CBS_dom_sf"/>
</dbReference>
<dbReference type="SUPFAM" id="SSF55874">
    <property type="entry name" value="ATPase domain of HSP90 chaperone/DNA topoisomerase II/histidine kinase"/>
    <property type="match status" value="1"/>
</dbReference>
<dbReference type="PRINTS" id="PR00344">
    <property type="entry name" value="BCTRLSENSOR"/>
</dbReference>
<dbReference type="SMART" id="SM00091">
    <property type="entry name" value="PAS"/>
    <property type="match status" value="2"/>
</dbReference>
<dbReference type="InterPro" id="IPR000700">
    <property type="entry name" value="PAS-assoc_C"/>
</dbReference>
<dbReference type="RefSeq" id="WP_190575912.1">
    <property type="nucleotide sequence ID" value="NZ_CAWPQU010000012.1"/>
</dbReference>
<dbReference type="InterPro" id="IPR005467">
    <property type="entry name" value="His_kinase_dom"/>
</dbReference>
<evidence type="ECO:0000259" key="11">
    <source>
        <dbReference type="PROSITE" id="PS50110"/>
    </source>
</evidence>
<dbReference type="Pfam" id="PF02518">
    <property type="entry name" value="HATPase_c"/>
    <property type="match status" value="1"/>
</dbReference>
<evidence type="ECO:0000256" key="5">
    <source>
        <dbReference type="ARBA" id="ARBA00022777"/>
    </source>
</evidence>
<dbReference type="PROSITE" id="PS50112">
    <property type="entry name" value="PAS"/>
    <property type="match status" value="2"/>
</dbReference>
<dbReference type="InterPro" id="IPR000014">
    <property type="entry name" value="PAS"/>
</dbReference>
<dbReference type="InterPro" id="IPR035965">
    <property type="entry name" value="PAS-like_dom_sf"/>
</dbReference>
<dbReference type="SMART" id="SM00448">
    <property type="entry name" value="REC"/>
    <property type="match status" value="1"/>
</dbReference>
<feature type="domain" description="PAS" evidence="12">
    <location>
        <begin position="355"/>
        <end position="428"/>
    </location>
</feature>
<evidence type="ECO:0000313" key="16">
    <source>
        <dbReference type="Proteomes" id="UP000618445"/>
    </source>
</evidence>
<dbReference type="PROSITE" id="PS50113">
    <property type="entry name" value="PAC"/>
    <property type="match status" value="2"/>
</dbReference>
<dbReference type="InterPro" id="IPR001610">
    <property type="entry name" value="PAC"/>
</dbReference>
<feature type="domain" description="CBS" evidence="14">
    <location>
        <begin position="257"/>
        <end position="315"/>
    </location>
</feature>
<dbReference type="PANTHER" id="PTHR43047:SF63">
    <property type="entry name" value="HISTIDINE KINASE"/>
    <property type="match status" value="1"/>
</dbReference>
<feature type="domain" description="Response regulatory" evidence="11">
    <location>
        <begin position="1085"/>
        <end position="1201"/>
    </location>
</feature>
<dbReference type="InterPro" id="IPR000644">
    <property type="entry name" value="CBS_dom"/>
</dbReference>
<dbReference type="SMART" id="SM00086">
    <property type="entry name" value="PAC"/>
    <property type="match status" value="2"/>
</dbReference>
<keyword evidence="5" id="KW-0418">Kinase</keyword>
<dbReference type="InterPro" id="IPR011006">
    <property type="entry name" value="CheY-like_superfamily"/>
</dbReference>
<feature type="domain" description="PAC" evidence="13">
    <location>
        <begin position="430"/>
        <end position="482"/>
    </location>
</feature>
<dbReference type="NCBIfam" id="TIGR00229">
    <property type="entry name" value="sensory_box"/>
    <property type="match status" value="2"/>
</dbReference>
<feature type="domain" description="CBS" evidence="14">
    <location>
        <begin position="189"/>
        <end position="248"/>
    </location>
</feature>
<dbReference type="SMART" id="SM00387">
    <property type="entry name" value="HATPase_c"/>
    <property type="match status" value="1"/>
</dbReference>
<organism evidence="15 16">
    <name type="scientific">Phormidium tenue FACHB-1050</name>
    <dbReference type="NCBI Taxonomy" id="2692857"/>
    <lineage>
        <taxon>Bacteria</taxon>
        <taxon>Bacillati</taxon>
        <taxon>Cyanobacteriota</taxon>
        <taxon>Cyanophyceae</taxon>
        <taxon>Oscillatoriophycideae</taxon>
        <taxon>Oscillatoriales</taxon>
        <taxon>Oscillatoriaceae</taxon>
        <taxon>Phormidium</taxon>
    </lineage>
</organism>
<dbReference type="SUPFAM" id="SSF55781">
    <property type="entry name" value="GAF domain-like"/>
    <property type="match status" value="1"/>
</dbReference>
<dbReference type="CDD" id="cd00130">
    <property type="entry name" value="PAS"/>
    <property type="match status" value="2"/>
</dbReference>
<dbReference type="Pfam" id="PF00072">
    <property type="entry name" value="Response_reg"/>
    <property type="match status" value="1"/>
</dbReference>
<dbReference type="InterPro" id="IPR036097">
    <property type="entry name" value="HisK_dim/P_sf"/>
</dbReference>
<evidence type="ECO:0000256" key="1">
    <source>
        <dbReference type="ARBA" id="ARBA00000085"/>
    </source>
</evidence>
<reference evidence="15 16" key="1">
    <citation type="journal article" date="2020" name="ISME J.">
        <title>Comparative genomics reveals insights into cyanobacterial evolution and habitat adaptation.</title>
        <authorList>
            <person name="Chen M.Y."/>
            <person name="Teng W.K."/>
            <person name="Zhao L."/>
            <person name="Hu C.X."/>
            <person name="Zhou Y.K."/>
            <person name="Han B.P."/>
            <person name="Song L.R."/>
            <person name="Shu W.S."/>
        </authorList>
    </citation>
    <scope>NUCLEOTIDE SEQUENCE [LARGE SCALE GENOMIC DNA]</scope>
    <source>
        <strain evidence="15 16">FACHB-1050</strain>
    </source>
</reference>
<evidence type="ECO:0000259" key="12">
    <source>
        <dbReference type="PROSITE" id="PS50112"/>
    </source>
</evidence>
<dbReference type="PROSITE" id="PS50109">
    <property type="entry name" value="HIS_KIN"/>
    <property type="match status" value="1"/>
</dbReference>
<accession>A0ABR8C7Y3</accession>
<keyword evidence="4" id="KW-0808">Transferase</keyword>
<feature type="domain" description="Histidine kinase" evidence="10">
    <location>
        <begin position="812"/>
        <end position="1045"/>
    </location>
</feature>
<feature type="coiled-coil region" evidence="9">
    <location>
        <begin position="316"/>
        <end position="351"/>
    </location>
</feature>
<keyword evidence="6" id="KW-0902">Two-component regulatory system</keyword>
<dbReference type="Pfam" id="PF08447">
    <property type="entry name" value="PAS_3"/>
    <property type="match status" value="2"/>
</dbReference>
<comment type="catalytic activity">
    <reaction evidence="1">
        <text>ATP + protein L-histidine = ADP + protein N-phospho-L-histidine.</text>
        <dbReference type="EC" id="2.7.13.3"/>
    </reaction>
</comment>
<evidence type="ECO:0000256" key="9">
    <source>
        <dbReference type="SAM" id="Coils"/>
    </source>
</evidence>
<dbReference type="CDD" id="cd16922">
    <property type="entry name" value="HATPase_EvgS-ArcB-TorS-like"/>
    <property type="match status" value="1"/>
</dbReference>
<dbReference type="InterPro" id="IPR013655">
    <property type="entry name" value="PAS_fold_3"/>
</dbReference>
<feature type="domain" description="CBS" evidence="14">
    <location>
        <begin position="122"/>
        <end position="182"/>
    </location>
</feature>
<dbReference type="InterPro" id="IPR003661">
    <property type="entry name" value="HisK_dim/P_dom"/>
</dbReference>
<gene>
    <name evidence="15" type="ORF">H6G05_02130</name>
</gene>
<keyword evidence="16" id="KW-1185">Reference proteome</keyword>
<dbReference type="InterPro" id="IPR001789">
    <property type="entry name" value="Sig_transdc_resp-reg_receiver"/>
</dbReference>
<dbReference type="SMART" id="SM00116">
    <property type="entry name" value="CBS"/>
    <property type="match status" value="4"/>
</dbReference>
<sequence>MYSNSQEDSLEHAIIRSPLTISASATVADAIAMMSVGSQTCDLLCEIDSEINLQLAHARNSCILVTEGKKLIGILTERDLIKLCGQNVHLDNLDQNLDQSLNLNPSPNLTCNLIETAIFEVMTYPVQSLLEWEFTDILVPINRFHRYNFRHLPLVNDHGEVVGLLTYESLRQLLRPVDMLRLRQVREVMITKVVYAPPTTSVAKVVNLMLAQKVSSVVIAEDCGNGLCPLGIVAESDIVQYLALELDLVTTPVKVVMNFPVATVSRDETLWTVRETMQKRMVNHLIVTNADGQMEGIIAQSDLLKTLQPNEIYRLVSFLESKMSRLEQEKLELLQNQNKLLESQVQERTSALADSNDMFRQFADHNRAVIVIREARSNKVVYVSPRYSEIWGQPSENLYQNPNIWMQSIHPEDIDRINQAHALTADSGAFSEEYRIVRPDGEIRWIWGRCFPLKNAQGYIEQIAAVAEDISDRKIAAIALQQSEQRLRASESLLSAMFERSVVGMAITDANGRFVRANPFYQQMVGYSESELQLMRFTDNMLPEDIEDNLKLRTQVLSGESEGYQMEKRLLHRDGKMLWVRTTSSKILDEVGQPPLFVGVIEDISDRKQAEESLQSLAEGTAAQTGENFLPALAQYIAKALEVRYVFVTEKHEDSLKTKVACLDGQLYPPFIIPLIDSPAAITMKEGIFFCPDNLKEHFINSPLIQELDAESYLGIAITNTKEEQIGSLCIVDDKPIINVQRANAMLQVFAARVSAEIERQEAIEALYQLNQQLESRVEQRTQELQFANQQLIETNAELARATKLKDEFLANMSHELRTPLNAILGMSEGLMTAVFGELNERQMRSLSLIENSGRHLLALINDILDVAKIGAGKLDLELSSVEVEYLCKSSLNFVKQVANQKNIQLKLAIAPNILTVLIDERRMRQALINLLSNAVKFTPKNGRVSLEVKLQKIEASILSELTIECSYALVFSIIDTGIGISPADISKLFQAFVQIDSSLNRQYTGTGLGLTLVKQIAELHGGSVNVTSQVGEGSCFTIVLPHRERVNLNNISSKHDVDDNHHCVNNLDNSLENSLENSSSINALILLADDNPSNIETFSNYLVSRGYRLIFATDGQEAIDMIIDQNPDLVLMDIQMPVLDGISAIAQIRANPNISHVPIVALTALAMEGDREKCLAVGANEYLTKPVKLSHLVKIIQQQLQKKRN</sequence>
<dbReference type="InterPro" id="IPR004358">
    <property type="entry name" value="Sig_transdc_His_kin-like_C"/>
</dbReference>
<dbReference type="InterPro" id="IPR003594">
    <property type="entry name" value="HATPase_dom"/>
</dbReference>
<dbReference type="SUPFAM" id="SSF54631">
    <property type="entry name" value="CBS-domain pair"/>
    <property type="match status" value="2"/>
</dbReference>
<name>A0ABR8C7Y3_9CYAN</name>
<evidence type="ECO:0000313" key="15">
    <source>
        <dbReference type="EMBL" id="MBD2315647.1"/>
    </source>
</evidence>
<dbReference type="EC" id="2.7.13.3" evidence="2"/>
<feature type="coiled-coil region" evidence="9">
    <location>
        <begin position="764"/>
        <end position="805"/>
    </location>
</feature>
<dbReference type="CDD" id="cd00082">
    <property type="entry name" value="HisKA"/>
    <property type="match status" value="1"/>
</dbReference>
<protein>
    <recommendedName>
        <fullName evidence="2">histidine kinase</fullName>
        <ecNumber evidence="2">2.7.13.3</ecNumber>
    </recommendedName>
</protein>
<keyword evidence="8" id="KW-0129">CBS domain</keyword>
<dbReference type="Gene3D" id="3.30.450.20">
    <property type="entry name" value="PAS domain"/>
    <property type="match status" value="2"/>
</dbReference>
<dbReference type="Gene3D" id="3.40.50.2300">
    <property type="match status" value="1"/>
</dbReference>
<feature type="domain" description="PAS" evidence="12">
    <location>
        <begin position="490"/>
        <end position="560"/>
    </location>
</feature>
<proteinExistence type="predicted"/>
<evidence type="ECO:0000256" key="7">
    <source>
        <dbReference type="PROSITE-ProRule" id="PRU00169"/>
    </source>
</evidence>
<dbReference type="SUPFAM" id="SSF55785">
    <property type="entry name" value="PYP-like sensor domain (PAS domain)"/>
    <property type="match status" value="2"/>
</dbReference>
<keyword evidence="3 7" id="KW-0597">Phosphoprotein</keyword>
<comment type="caution">
    <text evidence="15">The sequence shown here is derived from an EMBL/GenBank/DDBJ whole genome shotgun (WGS) entry which is preliminary data.</text>
</comment>
<dbReference type="Gene3D" id="3.10.580.10">
    <property type="entry name" value="CBS-domain"/>
    <property type="match status" value="2"/>
</dbReference>
<evidence type="ECO:0000256" key="2">
    <source>
        <dbReference type="ARBA" id="ARBA00012438"/>
    </source>
</evidence>
<dbReference type="EMBL" id="JACJQY010000002">
    <property type="protein sequence ID" value="MBD2315647.1"/>
    <property type="molecule type" value="Genomic_DNA"/>
</dbReference>
<evidence type="ECO:0000256" key="6">
    <source>
        <dbReference type="ARBA" id="ARBA00023012"/>
    </source>
</evidence>
<evidence type="ECO:0000256" key="3">
    <source>
        <dbReference type="ARBA" id="ARBA00022553"/>
    </source>
</evidence>
<dbReference type="SUPFAM" id="SSF52172">
    <property type="entry name" value="CheY-like"/>
    <property type="match status" value="1"/>
</dbReference>
<feature type="domain" description="PAC" evidence="13">
    <location>
        <begin position="564"/>
        <end position="616"/>
    </location>
</feature>
<feature type="modified residue" description="4-aspartylphosphate" evidence="7">
    <location>
        <position position="1134"/>
    </location>
</feature>
<feature type="domain" description="CBS" evidence="14">
    <location>
        <begin position="14"/>
        <end position="92"/>
    </location>
</feature>
<dbReference type="InterPro" id="IPR036890">
    <property type="entry name" value="HATPase_C_sf"/>
</dbReference>
<dbReference type="SMART" id="SM00388">
    <property type="entry name" value="HisKA"/>
    <property type="match status" value="1"/>
</dbReference>
<evidence type="ECO:0000256" key="8">
    <source>
        <dbReference type="PROSITE-ProRule" id="PRU00703"/>
    </source>
</evidence>
<evidence type="ECO:0000259" key="10">
    <source>
        <dbReference type="PROSITE" id="PS50109"/>
    </source>
</evidence>
<dbReference type="Pfam" id="PF00571">
    <property type="entry name" value="CBS"/>
    <property type="match status" value="4"/>
</dbReference>
<dbReference type="CDD" id="cd04620">
    <property type="entry name" value="CBS_two-component_sensor_histidine_kinase_repeat1"/>
    <property type="match status" value="1"/>
</dbReference>